<evidence type="ECO:0000256" key="2">
    <source>
        <dbReference type="ARBA" id="ARBA00023125"/>
    </source>
</evidence>
<name>A0ABT1Z4E9_9RHOB</name>
<keyword evidence="6" id="KW-1185">Reference proteome</keyword>
<evidence type="ECO:0000256" key="3">
    <source>
        <dbReference type="ARBA" id="ARBA00023163"/>
    </source>
</evidence>
<dbReference type="PANTHER" id="PTHR33164">
    <property type="entry name" value="TRANSCRIPTIONAL REGULATOR, MARR FAMILY"/>
    <property type="match status" value="1"/>
</dbReference>
<evidence type="ECO:0000313" key="6">
    <source>
        <dbReference type="Proteomes" id="UP001165396"/>
    </source>
</evidence>
<dbReference type="Proteomes" id="UP001165396">
    <property type="component" value="Unassembled WGS sequence"/>
</dbReference>
<feature type="domain" description="HTH marR-type" evidence="4">
    <location>
        <begin position="5"/>
        <end position="151"/>
    </location>
</feature>
<dbReference type="RefSeq" id="WP_258295780.1">
    <property type="nucleotide sequence ID" value="NZ_JANKJG010000014.1"/>
</dbReference>
<dbReference type="InterPro" id="IPR000835">
    <property type="entry name" value="HTH_MarR-typ"/>
</dbReference>
<keyword evidence="2" id="KW-0238">DNA-binding</keyword>
<dbReference type="Pfam" id="PF12802">
    <property type="entry name" value="MarR_2"/>
    <property type="match status" value="1"/>
</dbReference>
<dbReference type="SUPFAM" id="SSF46785">
    <property type="entry name" value="Winged helix' DNA-binding domain"/>
    <property type="match status" value="1"/>
</dbReference>
<dbReference type="CDD" id="cd00090">
    <property type="entry name" value="HTH_ARSR"/>
    <property type="match status" value="1"/>
</dbReference>
<comment type="caution">
    <text evidence="5">The sequence shown here is derived from an EMBL/GenBank/DDBJ whole genome shotgun (WGS) entry which is preliminary data.</text>
</comment>
<sequence>MSDNKTSDLRMLFALFNEIGIIEQLSRTLFEGRLPKGVLVSHFSVLNHLSRLGDGRTPLDIARAFQVPKTTLSHTLSLLEKRGWIEMRPNPADKRSKLVYLTDAGRTFRETAIDSLAPDMAAMADHLNLGDIEAMLPKLAEIRSYLDRARDAAGT</sequence>
<evidence type="ECO:0000313" key="5">
    <source>
        <dbReference type="EMBL" id="MCR8828012.1"/>
    </source>
</evidence>
<dbReference type="InterPro" id="IPR011991">
    <property type="entry name" value="ArsR-like_HTH"/>
</dbReference>
<dbReference type="InterPro" id="IPR023187">
    <property type="entry name" value="Tscrpt_reg_MarR-type_CS"/>
</dbReference>
<dbReference type="PROSITE" id="PS50995">
    <property type="entry name" value="HTH_MARR_2"/>
    <property type="match status" value="1"/>
</dbReference>
<accession>A0ABT1Z4E9</accession>
<keyword evidence="1" id="KW-0805">Transcription regulation</keyword>
<dbReference type="InterPro" id="IPR036390">
    <property type="entry name" value="WH_DNA-bd_sf"/>
</dbReference>
<dbReference type="PROSITE" id="PS01117">
    <property type="entry name" value="HTH_MARR_1"/>
    <property type="match status" value="1"/>
</dbReference>
<dbReference type="PANTHER" id="PTHR33164:SF43">
    <property type="entry name" value="HTH-TYPE TRANSCRIPTIONAL REPRESSOR YETL"/>
    <property type="match status" value="1"/>
</dbReference>
<evidence type="ECO:0000256" key="1">
    <source>
        <dbReference type="ARBA" id="ARBA00023015"/>
    </source>
</evidence>
<proteinExistence type="predicted"/>
<dbReference type="InterPro" id="IPR036388">
    <property type="entry name" value="WH-like_DNA-bd_sf"/>
</dbReference>
<gene>
    <name evidence="5" type="ORF">NTA49_15840</name>
</gene>
<keyword evidence="3" id="KW-0804">Transcription</keyword>
<dbReference type="SMART" id="SM00347">
    <property type="entry name" value="HTH_MARR"/>
    <property type="match status" value="1"/>
</dbReference>
<dbReference type="InterPro" id="IPR039422">
    <property type="entry name" value="MarR/SlyA-like"/>
</dbReference>
<dbReference type="Gene3D" id="1.10.10.10">
    <property type="entry name" value="Winged helix-like DNA-binding domain superfamily/Winged helix DNA-binding domain"/>
    <property type="match status" value="1"/>
</dbReference>
<protein>
    <submittedName>
        <fullName evidence="5">MarR family transcriptional regulator</fullName>
    </submittedName>
</protein>
<organism evidence="5 6">
    <name type="scientific">Pseudosulfitobacter koreensis</name>
    <dbReference type="NCBI Taxonomy" id="2968472"/>
    <lineage>
        <taxon>Bacteria</taxon>
        <taxon>Pseudomonadati</taxon>
        <taxon>Pseudomonadota</taxon>
        <taxon>Alphaproteobacteria</taxon>
        <taxon>Rhodobacterales</taxon>
        <taxon>Roseobacteraceae</taxon>
        <taxon>Pseudosulfitobacter</taxon>
    </lineage>
</organism>
<dbReference type="PRINTS" id="PR00598">
    <property type="entry name" value="HTHMARR"/>
</dbReference>
<evidence type="ECO:0000259" key="4">
    <source>
        <dbReference type="PROSITE" id="PS50995"/>
    </source>
</evidence>
<reference evidence="5" key="1">
    <citation type="submission" date="2022-07" db="EMBL/GenBank/DDBJ databases">
        <title>Pseudosulfitobacter sp. strain AP-MA-4, whole genome sequence.</title>
        <authorList>
            <person name="Jiang Y."/>
        </authorList>
    </citation>
    <scope>NUCLEOTIDE SEQUENCE</scope>
    <source>
        <strain evidence="5">AP-MA-4</strain>
    </source>
</reference>
<dbReference type="EMBL" id="JANKJG010000014">
    <property type="protein sequence ID" value="MCR8828012.1"/>
    <property type="molecule type" value="Genomic_DNA"/>
</dbReference>